<dbReference type="AlphaFoldDB" id="A0A6B3M1H6"/>
<name>A0A6B3M1H6_9BACT</name>
<organism evidence="2 3">
    <name type="scientific">Pontibacter burrus</name>
    <dbReference type="NCBI Taxonomy" id="2704466"/>
    <lineage>
        <taxon>Bacteria</taxon>
        <taxon>Pseudomonadati</taxon>
        <taxon>Bacteroidota</taxon>
        <taxon>Cytophagia</taxon>
        <taxon>Cytophagales</taxon>
        <taxon>Hymenobacteraceae</taxon>
        <taxon>Pontibacter</taxon>
    </lineage>
</organism>
<dbReference type="InterPro" id="IPR001853">
    <property type="entry name" value="DSBA-like_thioredoxin_dom"/>
</dbReference>
<reference evidence="2 3" key="1">
    <citation type="submission" date="2020-02" db="EMBL/GenBank/DDBJ databases">
        <authorList>
            <person name="Kim M.K."/>
        </authorList>
    </citation>
    <scope>NUCLEOTIDE SEQUENCE [LARGE SCALE GENOMIC DNA]</scope>
    <source>
        <strain evidence="2 3">BT327</strain>
    </source>
</reference>
<evidence type="ECO:0000259" key="1">
    <source>
        <dbReference type="Pfam" id="PF01323"/>
    </source>
</evidence>
<dbReference type="Proteomes" id="UP000474777">
    <property type="component" value="Unassembled WGS sequence"/>
</dbReference>
<dbReference type="RefSeq" id="WP_163916691.1">
    <property type="nucleotide sequence ID" value="NZ_JAAGWD010000010.1"/>
</dbReference>
<dbReference type="CDD" id="cd03025">
    <property type="entry name" value="DsbA_FrnE_like"/>
    <property type="match status" value="1"/>
</dbReference>
<keyword evidence="3" id="KW-1185">Reference proteome</keyword>
<dbReference type="GO" id="GO:0016491">
    <property type="term" value="F:oxidoreductase activity"/>
    <property type="evidence" value="ECO:0007669"/>
    <property type="project" value="InterPro"/>
</dbReference>
<dbReference type="Gene3D" id="1.10.472.60">
    <property type="entry name" value="putative protein disulfide isomerase domain"/>
    <property type="match status" value="1"/>
</dbReference>
<dbReference type="InterPro" id="IPR036249">
    <property type="entry name" value="Thioredoxin-like_sf"/>
</dbReference>
<proteinExistence type="predicted"/>
<dbReference type="EMBL" id="JAAGWD010000010">
    <property type="protein sequence ID" value="NEM99487.1"/>
    <property type="molecule type" value="Genomic_DNA"/>
</dbReference>
<dbReference type="SUPFAM" id="SSF52833">
    <property type="entry name" value="Thioredoxin-like"/>
    <property type="match status" value="1"/>
</dbReference>
<dbReference type="PANTHER" id="PTHR13887">
    <property type="entry name" value="GLUTATHIONE S-TRANSFERASE KAPPA"/>
    <property type="match status" value="1"/>
</dbReference>
<evidence type="ECO:0000313" key="3">
    <source>
        <dbReference type="Proteomes" id="UP000474777"/>
    </source>
</evidence>
<dbReference type="Gene3D" id="3.40.30.10">
    <property type="entry name" value="Glutaredoxin"/>
    <property type="match status" value="1"/>
</dbReference>
<sequence>MKKAKLYYVYDALCGWCYGMSPVMQQVYDTYKDTLELEVLSGGMIRGSNVKPISGMANYIRQVAPRLEETTGVELTKAYHEQILDKGTYISNSEPPAIALHILKEQHPDKQIPLAGAIQKTHFVEGNDLNEVEAYLPVAEQFGMSEADFRSRFEDENYKAKALKEFEQVQAWGIQGFPAVVMQKENKLYLIANGYQPFGQLSATIDKILNEEGEL</sequence>
<comment type="caution">
    <text evidence="2">The sequence shown here is derived from an EMBL/GenBank/DDBJ whole genome shotgun (WGS) entry which is preliminary data.</text>
</comment>
<dbReference type="PANTHER" id="PTHR13887:SF54">
    <property type="entry name" value="DSBA FAMILY PROTEIN"/>
    <property type="match status" value="1"/>
</dbReference>
<feature type="domain" description="DSBA-like thioredoxin" evidence="1">
    <location>
        <begin position="9"/>
        <end position="203"/>
    </location>
</feature>
<dbReference type="Pfam" id="PF01323">
    <property type="entry name" value="DSBA"/>
    <property type="match status" value="1"/>
</dbReference>
<accession>A0A6B3M1H6</accession>
<evidence type="ECO:0000313" key="2">
    <source>
        <dbReference type="EMBL" id="NEM99487.1"/>
    </source>
</evidence>
<gene>
    <name evidence="2" type="ORF">GXP69_17455</name>
</gene>
<protein>
    <submittedName>
        <fullName evidence="2">DsbA family protein</fullName>
    </submittedName>
</protein>